<evidence type="ECO:0000259" key="2">
    <source>
        <dbReference type="Pfam" id="PF13910"/>
    </source>
</evidence>
<dbReference type="Proteomes" id="UP000316560">
    <property type="component" value="Unassembled WGS sequence"/>
</dbReference>
<sequence>MAVPEGSGSGVRWAEIIGTQQFQDALAPTETGLIGLDSRLLAIVAPEADTDVQHLGGLLATVASFWVRIDDFQDPYGPMIELVDGRRSQIPSDLSEADLEVLSLVVDLIPDLVFRSRVLDVLALHGDRTLRPQRHVAQVQALIDNRVAPHTLVHAHEQWDRGISVAVRFGAATRSELDSLVQLLVDAVENSSDGSLVVTVARLLRKHGLAGANAASISARLLAVTDSPNSIAARHTLEEAASWFRRAGDTTAAEDALFAIVQGLVAEADASAQDNGRGGLVAAVHLEDALQTLRTLPKSARERLGAGNLTANLARRIREAGATSLGQMHIFQSESIDLSGAVRELLEHLTGVDSLEAMRRFAGLQPFNSYDQSKADAERAVAEHPLSNIFPVSYFSHDGRTVYRSGTGDDVELYGETGPVWRQMVQTYQIRIDLLGGVLIPHAWRQMTSEHRLTLRDFEAITKGSTSIPPGSAGLYARGLFHGYNGDFASAAHLLSPRIETLVRYHLANAGEKTSAIDSDGLENEVGLSSLMKNEFIVEILGPDIAFEIRALLCGPIGPNVRNDVAHGLVDDSISRSTTSVYLWWFAIKLAFIPYWNALHDADAADGREHARPVPAEQEPDGSVAEEAP</sequence>
<evidence type="ECO:0000313" key="5">
    <source>
        <dbReference type="Proteomes" id="UP000316560"/>
    </source>
</evidence>
<dbReference type="Pfam" id="PF24098">
    <property type="entry name" value="DUF7380"/>
    <property type="match status" value="1"/>
</dbReference>
<dbReference type="OrthoDB" id="5519791at2"/>
<feature type="domain" description="DUF7380" evidence="3">
    <location>
        <begin position="53"/>
        <end position="128"/>
    </location>
</feature>
<dbReference type="InterPro" id="IPR025209">
    <property type="entry name" value="DUF4209"/>
</dbReference>
<accession>A0A8H2K8C1</accession>
<feature type="region of interest" description="Disordered" evidence="1">
    <location>
        <begin position="607"/>
        <end position="629"/>
    </location>
</feature>
<gene>
    <name evidence="4" type="ORF">FB472_1523</name>
</gene>
<dbReference type="InterPro" id="IPR055804">
    <property type="entry name" value="DUF7380"/>
</dbReference>
<evidence type="ECO:0000256" key="1">
    <source>
        <dbReference type="SAM" id="MobiDB-lite"/>
    </source>
</evidence>
<comment type="caution">
    <text evidence="4">The sequence shown here is derived from an EMBL/GenBank/DDBJ whole genome shotgun (WGS) entry which is preliminary data.</text>
</comment>
<evidence type="ECO:0000313" key="4">
    <source>
        <dbReference type="EMBL" id="TQO19922.1"/>
    </source>
</evidence>
<reference evidence="4 5" key="1">
    <citation type="submission" date="2019-06" db="EMBL/GenBank/DDBJ databases">
        <title>Sequencing the genomes of 1000 actinobacteria strains.</title>
        <authorList>
            <person name="Klenk H.-P."/>
        </authorList>
    </citation>
    <scope>NUCLEOTIDE SEQUENCE [LARGE SCALE GENOMIC DNA]</scope>
    <source>
        <strain evidence="4 5">DSM 21947</strain>
    </source>
</reference>
<feature type="domain" description="DUF4209" evidence="2">
    <location>
        <begin position="499"/>
        <end position="589"/>
    </location>
</feature>
<dbReference type="RefSeq" id="WP_141990344.1">
    <property type="nucleotide sequence ID" value="NZ_VFRA01000001.1"/>
</dbReference>
<dbReference type="EMBL" id="VFRA01000001">
    <property type="protein sequence ID" value="TQO19922.1"/>
    <property type="molecule type" value="Genomic_DNA"/>
</dbReference>
<name>A0A8H2K8C1_9MICO</name>
<dbReference type="Pfam" id="PF13910">
    <property type="entry name" value="DUF4209"/>
    <property type="match status" value="1"/>
</dbReference>
<dbReference type="AlphaFoldDB" id="A0A8H2K8C1"/>
<organism evidence="4 5">
    <name type="scientific">Rhodoglobus vestalii</name>
    <dbReference type="NCBI Taxonomy" id="193384"/>
    <lineage>
        <taxon>Bacteria</taxon>
        <taxon>Bacillati</taxon>
        <taxon>Actinomycetota</taxon>
        <taxon>Actinomycetes</taxon>
        <taxon>Micrococcales</taxon>
        <taxon>Microbacteriaceae</taxon>
        <taxon>Rhodoglobus</taxon>
    </lineage>
</organism>
<keyword evidence="5" id="KW-1185">Reference proteome</keyword>
<proteinExistence type="predicted"/>
<protein>
    <submittedName>
        <fullName evidence="4">Uncharacterized protein DUF4209</fullName>
    </submittedName>
</protein>
<evidence type="ECO:0000259" key="3">
    <source>
        <dbReference type="Pfam" id="PF24098"/>
    </source>
</evidence>